<evidence type="ECO:0000313" key="2">
    <source>
        <dbReference type="Proteomes" id="UP001152888"/>
    </source>
</evidence>
<organism evidence="1 2">
    <name type="scientific">Acanthoscelides obtectus</name>
    <name type="common">Bean weevil</name>
    <name type="synonym">Bruchus obtectus</name>
    <dbReference type="NCBI Taxonomy" id="200917"/>
    <lineage>
        <taxon>Eukaryota</taxon>
        <taxon>Metazoa</taxon>
        <taxon>Ecdysozoa</taxon>
        <taxon>Arthropoda</taxon>
        <taxon>Hexapoda</taxon>
        <taxon>Insecta</taxon>
        <taxon>Pterygota</taxon>
        <taxon>Neoptera</taxon>
        <taxon>Endopterygota</taxon>
        <taxon>Coleoptera</taxon>
        <taxon>Polyphaga</taxon>
        <taxon>Cucujiformia</taxon>
        <taxon>Chrysomeloidea</taxon>
        <taxon>Chrysomelidae</taxon>
        <taxon>Bruchinae</taxon>
        <taxon>Bruchini</taxon>
        <taxon>Acanthoscelides</taxon>
    </lineage>
</organism>
<reference evidence="1" key="1">
    <citation type="submission" date="2022-03" db="EMBL/GenBank/DDBJ databases">
        <authorList>
            <person name="Sayadi A."/>
        </authorList>
    </citation>
    <scope>NUCLEOTIDE SEQUENCE</scope>
</reference>
<comment type="caution">
    <text evidence="1">The sequence shown here is derived from an EMBL/GenBank/DDBJ whole genome shotgun (WGS) entry which is preliminary data.</text>
</comment>
<sequence>MAEFMPTYQPTNVFKDRRELKEVEYRALYRFSKVNVEWISNHFLGETEEYRGGALSNIERMRVFLRYVGDPGFQIGIGEAIGVHQSTASRTVSNVITRIVRRAFGLDSQPHVKIYTMLKMSGKKSSIFLQLLVL</sequence>
<dbReference type="EMBL" id="CAKOFQ010006912">
    <property type="protein sequence ID" value="CAH1981713.1"/>
    <property type="molecule type" value="Genomic_DNA"/>
</dbReference>
<dbReference type="Proteomes" id="UP001152888">
    <property type="component" value="Unassembled WGS sequence"/>
</dbReference>
<name>A0A9P0KSN5_ACAOB</name>
<gene>
    <name evidence="1" type="ORF">ACAOBT_LOCUS14638</name>
</gene>
<dbReference type="OrthoDB" id="8194406at2759"/>
<accession>A0A9P0KSN5</accession>
<dbReference type="AlphaFoldDB" id="A0A9P0KSN5"/>
<keyword evidence="2" id="KW-1185">Reference proteome</keyword>
<proteinExistence type="predicted"/>
<protein>
    <submittedName>
        <fullName evidence="1">Uncharacterized protein</fullName>
    </submittedName>
</protein>
<evidence type="ECO:0000313" key="1">
    <source>
        <dbReference type="EMBL" id="CAH1981713.1"/>
    </source>
</evidence>